<reference evidence="2" key="2">
    <citation type="submission" date="2023-05" db="EMBL/GenBank/DDBJ databases">
        <authorList>
            <consortium name="Lawrence Berkeley National Laboratory"/>
            <person name="Steindorff A."/>
            <person name="Hensen N."/>
            <person name="Bonometti L."/>
            <person name="Westerberg I."/>
            <person name="Brannstrom I.O."/>
            <person name="Guillou S."/>
            <person name="Cros-Aarteil S."/>
            <person name="Calhoun S."/>
            <person name="Haridas S."/>
            <person name="Kuo A."/>
            <person name="Mondo S."/>
            <person name="Pangilinan J."/>
            <person name="Riley R."/>
            <person name="Labutti K."/>
            <person name="Andreopoulos B."/>
            <person name="Lipzen A."/>
            <person name="Chen C."/>
            <person name="Yanf M."/>
            <person name="Daum C."/>
            <person name="Ng V."/>
            <person name="Clum A."/>
            <person name="Ohm R."/>
            <person name="Martin F."/>
            <person name="Silar P."/>
            <person name="Natvig D."/>
            <person name="Lalanne C."/>
            <person name="Gautier V."/>
            <person name="Ament-Velasquez S.L."/>
            <person name="Kruys A."/>
            <person name="Hutchinson M.I."/>
            <person name="Powell A.J."/>
            <person name="Barry K."/>
            <person name="Miller A.N."/>
            <person name="Grigoriev I.V."/>
            <person name="Debuchy R."/>
            <person name="Gladieux P."/>
            <person name="Thoren M.H."/>
            <person name="Johannesson H."/>
        </authorList>
    </citation>
    <scope>NUCLEOTIDE SEQUENCE</scope>
    <source>
        <strain evidence="2">CBS 990.96</strain>
    </source>
</reference>
<dbReference type="Proteomes" id="UP001301958">
    <property type="component" value="Unassembled WGS sequence"/>
</dbReference>
<name>A0AAN7H417_9PEZI</name>
<sequence>MLAAHRDQENVYIHQAGNSKQQAKTPGARFPKTPLKVPLNDENTNHGFGGKSVLQTKGNKENNLTVGKGGNGLGKPGKQALMTPAAPQTGRAPLGNKTTNAKARTAQNTNGGKETVKPTPARRLKQAAPQNEAPKLQVHTDKIPLADEEEIEYAPPRPQERPYESDILPEGVLTFEGLKPENLFKGYYQYYFNRLDDNGKTAIERDMEDRQQKKFKQGEEQILKDMEEFDWSIGDIPESKDVFKKKNDTVKVEVKPGKQVKPVVGFVRKQPSTLTARKAASALAMPKSSLRASGLKTKRTLSSIGPSKTQSRGFMTSKQQPLQPPITLPIRDRAAPVAASRSTLGYSKGRSASTAINGNTDPTTAAARAPEIVALKDQVQSRSVSTMSSGSDATITPARFAKEAMDWKKPDFLSIFDTDDVEEDDDTNLGGGSAPPLDDDDETFQFATYF</sequence>
<evidence type="ECO:0000313" key="3">
    <source>
        <dbReference type="Proteomes" id="UP001301958"/>
    </source>
</evidence>
<comment type="caution">
    <text evidence="2">The sequence shown here is derived from an EMBL/GenBank/DDBJ whole genome shotgun (WGS) entry which is preliminary data.</text>
</comment>
<proteinExistence type="predicted"/>
<accession>A0AAN7H417</accession>
<gene>
    <name evidence="2" type="ORF">QBC38DRAFT_40720</name>
</gene>
<organism evidence="2 3">
    <name type="scientific">Podospora fimiseda</name>
    <dbReference type="NCBI Taxonomy" id="252190"/>
    <lineage>
        <taxon>Eukaryota</taxon>
        <taxon>Fungi</taxon>
        <taxon>Dikarya</taxon>
        <taxon>Ascomycota</taxon>
        <taxon>Pezizomycotina</taxon>
        <taxon>Sordariomycetes</taxon>
        <taxon>Sordariomycetidae</taxon>
        <taxon>Sordariales</taxon>
        <taxon>Podosporaceae</taxon>
        <taxon>Podospora</taxon>
    </lineage>
</organism>
<evidence type="ECO:0000313" key="2">
    <source>
        <dbReference type="EMBL" id="KAK4230372.1"/>
    </source>
</evidence>
<feature type="region of interest" description="Disordered" evidence="1">
    <location>
        <begin position="418"/>
        <end position="442"/>
    </location>
</feature>
<protein>
    <submittedName>
        <fullName evidence="2">Uncharacterized protein</fullName>
    </submittedName>
</protein>
<feature type="region of interest" description="Disordered" evidence="1">
    <location>
        <begin position="290"/>
        <end position="326"/>
    </location>
</feature>
<dbReference type="EMBL" id="MU865299">
    <property type="protein sequence ID" value="KAK4230372.1"/>
    <property type="molecule type" value="Genomic_DNA"/>
</dbReference>
<feature type="compositionally biased region" description="Polar residues" evidence="1">
    <location>
        <begin position="96"/>
        <end position="112"/>
    </location>
</feature>
<feature type="region of interest" description="Disordered" evidence="1">
    <location>
        <begin position="1"/>
        <end position="136"/>
    </location>
</feature>
<evidence type="ECO:0000256" key="1">
    <source>
        <dbReference type="SAM" id="MobiDB-lite"/>
    </source>
</evidence>
<feature type="compositionally biased region" description="Acidic residues" evidence="1">
    <location>
        <begin position="418"/>
        <end position="427"/>
    </location>
</feature>
<dbReference type="AlphaFoldDB" id="A0AAN7H417"/>
<feature type="compositionally biased region" description="Polar residues" evidence="1">
    <location>
        <begin position="53"/>
        <end position="65"/>
    </location>
</feature>
<feature type="compositionally biased region" description="Polar residues" evidence="1">
    <location>
        <begin position="300"/>
        <end position="318"/>
    </location>
</feature>
<reference evidence="2" key="1">
    <citation type="journal article" date="2023" name="Mol. Phylogenet. Evol.">
        <title>Genome-scale phylogeny and comparative genomics of the fungal order Sordariales.</title>
        <authorList>
            <person name="Hensen N."/>
            <person name="Bonometti L."/>
            <person name="Westerberg I."/>
            <person name="Brannstrom I.O."/>
            <person name="Guillou S."/>
            <person name="Cros-Aarteil S."/>
            <person name="Calhoun S."/>
            <person name="Haridas S."/>
            <person name="Kuo A."/>
            <person name="Mondo S."/>
            <person name="Pangilinan J."/>
            <person name="Riley R."/>
            <person name="LaButti K."/>
            <person name="Andreopoulos B."/>
            <person name="Lipzen A."/>
            <person name="Chen C."/>
            <person name="Yan M."/>
            <person name="Daum C."/>
            <person name="Ng V."/>
            <person name="Clum A."/>
            <person name="Steindorff A."/>
            <person name="Ohm R.A."/>
            <person name="Martin F."/>
            <person name="Silar P."/>
            <person name="Natvig D.O."/>
            <person name="Lalanne C."/>
            <person name="Gautier V."/>
            <person name="Ament-Velasquez S.L."/>
            <person name="Kruys A."/>
            <person name="Hutchinson M.I."/>
            <person name="Powell A.J."/>
            <person name="Barry K."/>
            <person name="Miller A.N."/>
            <person name="Grigoriev I.V."/>
            <person name="Debuchy R."/>
            <person name="Gladieux P."/>
            <person name="Hiltunen Thoren M."/>
            <person name="Johannesson H."/>
        </authorList>
    </citation>
    <scope>NUCLEOTIDE SEQUENCE</scope>
    <source>
        <strain evidence="2">CBS 990.96</strain>
    </source>
</reference>
<keyword evidence="3" id="KW-1185">Reference proteome</keyword>